<keyword evidence="1" id="KW-0472">Membrane</keyword>
<dbReference type="EMBL" id="WOCE01000010">
    <property type="protein sequence ID" value="KAE9605152.1"/>
    <property type="molecule type" value="Genomic_DNA"/>
</dbReference>
<protein>
    <submittedName>
        <fullName evidence="2">Uncharacterized protein</fullName>
    </submittedName>
</protein>
<feature type="transmembrane region" description="Helical" evidence="1">
    <location>
        <begin position="37"/>
        <end position="59"/>
    </location>
</feature>
<evidence type="ECO:0000256" key="1">
    <source>
        <dbReference type="SAM" id="Phobius"/>
    </source>
</evidence>
<name>A0A6A4PUN0_LUPAL</name>
<sequence length="60" mass="7119">MDALVAFIVKLWRFVSFILFFFLLFILGIMKGTTPSPFIFTSCFFILLSLFFSSFYYLYS</sequence>
<keyword evidence="3" id="KW-1185">Reference proteome</keyword>
<gene>
    <name evidence="2" type="ORF">Lalb_Chr10g0094231</name>
</gene>
<accession>A0A6A4PUN0</accession>
<dbReference type="AlphaFoldDB" id="A0A6A4PUN0"/>
<dbReference type="Proteomes" id="UP000447434">
    <property type="component" value="Chromosome 10"/>
</dbReference>
<proteinExistence type="predicted"/>
<evidence type="ECO:0000313" key="2">
    <source>
        <dbReference type="EMBL" id="KAE9605152.1"/>
    </source>
</evidence>
<comment type="caution">
    <text evidence="2">The sequence shown here is derived from an EMBL/GenBank/DDBJ whole genome shotgun (WGS) entry which is preliminary data.</text>
</comment>
<reference evidence="3" key="1">
    <citation type="journal article" date="2020" name="Nat. Commun.">
        <title>Genome sequence of the cluster root forming white lupin.</title>
        <authorList>
            <person name="Hufnagel B."/>
            <person name="Marques A."/>
            <person name="Soriano A."/>
            <person name="Marques L."/>
            <person name="Divol F."/>
            <person name="Doumas P."/>
            <person name="Sallet E."/>
            <person name="Mancinotti D."/>
            <person name="Carrere S."/>
            <person name="Marande W."/>
            <person name="Arribat S."/>
            <person name="Keller J."/>
            <person name="Huneau C."/>
            <person name="Blein T."/>
            <person name="Aime D."/>
            <person name="Laguerre M."/>
            <person name="Taylor J."/>
            <person name="Schubert V."/>
            <person name="Nelson M."/>
            <person name="Geu-Flores F."/>
            <person name="Crespi M."/>
            <person name="Gallardo-Guerrero K."/>
            <person name="Delaux P.-M."/>
            <person name="Salse J."/>
            <person name="Berges H."/>
            <person name="Guyot R."/>
            <person name="Gouzy J."/>
            <person name="Peret B."/>
        </authorList>
    </citation>
    <scope>NUCLEOTIDE SEQUENCE [LARGE SCALE GENOMIC DNA]</scope>
    <source>
        <strain evidence="3">cv. Amiga</strain>
    </source>
</reference>
<keyword evidence="1" id="KW-0812">Transmembrane</keyword>
<organism evidence="2 3">
    <name type="scientific">Lupinus albus</name>
    <name type="common">White lupine</name>
    <name type="synonym">Lupinus termis</name>
    <dbReference type="NCBI Taxonomy" id="3870"/>
    <lineage>
        <taxon>Eukaryota</taxon>
        <taxon>Viridiplantae</taxon>
        <taxon>Streptophyta</taxon>
        <taxon>Embryophyta</taxon>
        <taxon>Tracheophyta</taxon>
        <taxon>Spermatophyta</taxon>
        <taxon>Magnoliopsida</taxon>
        <taxon>eudicotyledons</taxon>
        <taxon>Gunneridae</taxon>
        <taxon>Pentapetalae</taxon>
        <taxon>rosids</taxon>
        <taxon>fabids</taxon>
        <taxon>Fabales</taxon>
        <taxon>Fabaceae</taxon>
        <taxon>Papilionoideae</taxon>
        <taxon>50 kb inversion clade</taxon>
        <taxon>genistoids sensu lato</taxon>
        <taxon>core genistoids</taxon>
        <taxon>Genisteae</taxon>
        <taxon>Lupinus</taxon>
    </lineage>
</organism>
<feature type="transmembrane region" description="Helical" evidence="1">
    <location>
        <begin position="12"/>
        <end position="30"/>
    </location>
</feature>
<evidence type="ECO:0000313" key="3">
    <source>
        <dbReference type="Proteomes" id="UP000447434"/>
    </source>
</evidence>
<keyword evidence="1" id="KW-1133">Transmembrane helix</keyword>